<organism evidence="3">
    <name type="scientific">Echinostoma caproni</name>
    <dbReference type="NCBI Taxonomy" id="27848"/>
    <lineage>
        <taxon>Eukaryota</taxon>
        <taxon>Metazoa</taxon>
        <taxon>Spiralia</taxon>
        <taxon>Lophotrochozoa</taxon>
        <taxon>Platyhelminthes</taxon>
        <taxon>Trematoda</taxon>
        <taxon>Digenea</taxon>
        <taxon>Plagiorchiida</taxon>
        <taxon>Echinostomata</taxon>
        <taxon>Echinostomatoidea</taxon>
        <taxon>Echinostomatidae</taxon>
        <taxon>Echinostoma</taxon>
    </lineage>
</organism>
<dbReference type="Proteomes" id="UP000272942">
    <property type="component" value="Unassembled WGS sequence"/>
</dbReference>
<keyword evidence="2" id="KW-1185">Reference proteome</keyword>
<evidence type="ECO:0000313" key="1">
    <source>
        <dbReference type="EMBL" id="VDP90585.1"/>
    </source>
</evidence>
<sequence>MAQQYPRIPRSEPDELRPDHFRSKFDEKQCKLVVRDSNYRHRLALDAVKLKLKPFIRRCHPHPDVAPLFKTYKRTNYLVYRRSHNERKCPIGYRKQNSVDNYTMFFRYDTTNYTDEEWESGFDFSTPQWWNFPYNKFDSLEHLRPNESYLENQRQAISAFLASCSHSDFTHSRSAQ</sequence>
<reference evidence="1 2" key="2">
    <citation type="submission" date="2018-11" db="EMBL/GenBank/DDBJ databases">
        <authorList>
            <consortium name="Pathogen Informatics"/>
        </authorList>
    </citation>
    <scope>NUCLEOTIDE SEQUENCE [LARGE SCALE GENOMIC DNA]</scope>
    <source>
        <strain evidence="1 2">Egypt</strain>
    </source>
</reference>
<evidence type="ECO:0000313" key="3">
    <source>
        <dbReference type="WBParaSite" id="ECPE_0001335201-mRNA-1"/>
    </source>
</evidence>
<dbReference type="AlphaFoldDB" id="A0A183B278"/>
<dbReference type="OrthoDB" id="10503159at2759"/>
<accession>A0A183B278</accession>
<reference evidence="3" key="1">
    <citation type="submission" date="2016-06" db="UniProtKB">
        <authorList>
            <consortium name="WormBaseParasite"/>
        </authorList>
    </citation>
    <scope>IDENTIFICATION</scope>
</reference>
<dbReference type="EMBL" id="UZAN01054793">
    <property type="protein sequence ID" value="VDP90585.1"/>
    <property type="molecule type" value="Genomic_DNA"/>
</dbReference>
<evidence type="ECO:0000313" key="2">
    <source>
        <dbReference type="Proteomes" id="UP000272942"/>
    </source>
</evidence>
<protein>
    <submittedName>
        <fullName evidence="1 3">Uncharacterized protein</fullName>
    </submittedName>
</protein>
<name>A0A183B278_9TREM</name>
<gene>
    <name evidence="1" type="ORF">ECPE_LOCUS13313</name>
</gene>
<dbReference type="WBParaSite" id="ECPE_0001335201-mRNA-1">
    <property type="protein sequence ID" value="ECPE_0001335201-mRNA-1"/>
    <property type="gene ID" value="ECPE_0001335201"/>
</dbReference>
<proteinExistence type="predicted"/>